<feature type="region of interest" description="Disordered" evidence="11">
    <location>
        <begin position="447"/>
        <end position="467"/>
    </location>
</feature>
<feature type="region of interest" description="Disordered" evidence="11">
    <location>
        <begin position="337"/>
        <end position="367"/>
    </location>
</feature>
<dbReference type="AlphaFoldDB" id="A0A9P5PXP9"/>
<sequence length="619" mass="67858">LNGCVKIWTSRVNSVGSETAKLVSNLASGGNINNDDNDDAALDDPDRELNKEKKKRATPLILSSKKTRTDFDEGGAQGLLMNHLSLGVGQDGTLHIVFDASDSMSKAEEEEGNFEEPEDLIDLTQLRAQFFPNLDVLKSKVISQELSNFCFAQDLLATNETTFFQDNTMADNNGNDGIDAFVAMANAPAGKDFFAGDDTGGDNYGGGMGMMDQDDFGDSNLNGSVGPPGDGQGGGPFVPFNPRNAPNQRDLMLTMNDEDGGGMTDYFDKNFVQNWAGPKHWKMRKPVRRSNANPAAKATKPHKEKKEPNRIDFLTPLNPNKSWKTIAKELFAPPGKGASINMAGTSATAKKRKTKDEKKRDNHCLPDDMHFSSRQLVTLFLKPKFSLKMCGQQAPAPTNMEGKVDENFWAQAVADQAPGCNNDDMDNNAAGDAIPFNTQFFHDNYDDEPGFDDAYDGNGGEGSGPVDPGEQDLLAVAQGQTRRVKPEAVRFSKQAKQVDLRKLKENIWKGLNIDELTPKKNAEDMDVDDDDDVPEPVNPTEARQFTSVISNLQRSYPWDKMVEISTSFCFICLLHLANEQGLKLENNATSLLAGDSVDTKIGNIWDLKVYCDPKVSQTA</sequence>
<name>A0A9P5PXP9_9AGAR</name>
<evidence type="ECO:0000256" key="4">
    <source>
        <dbReference type="ARBA" id="ARBA00016065"/>
    </source>
</evidence>
<evidence type="ECO:0000256" key="8">
    <source>
        <dbReference type="ARBA" id="ARBA00022776"/>
    </source>
</evidence>
<gene>
    <name evidence="12" type="ORF">BDP27DRAFT_1322968</name>
</gene>
<feature type="compositionally biased region" description="Acidic residues" evidence="11">
    <location>
        <begin position="35"/>
        <end position="46"/>
    </location>
</feature>
<proteinExistence type="inferred from homology"/>
<accession>A0A9P5PXP9</accession>
<dbReference type="GO" id="GO:0003682">
    <property type="term" value="F:chromatin binding"/>
    <property type="evidence" value="ECO:0007669"/>
    <property type="project" value="TreeGrafter"/>
</dbReference>
<feature type="non-terminal residue" evidence="12">
    <location>
        <position position="1"/>
    </location>
</feature>
<organism evidence="12 13">
    <name type="scientific">Rhodocollybia butyracea</name>
    <dbReference type="NCBI Taxonomy" id="206335"/>
    <lineage>
        <taxon>Eukaryota</taxon>
        <taxon>Fungi</taxon>
        <taxon>Dikarya</taxon>
        <taxon>Basidiomycota</taxon>
        <taxon>Agaricomycotina</taxon>
        <taxon>Agaricomycetes</taxon>
        <taxon>Agaricomycetidae</taxon>
        <taxon>Agaricales</taxon>
        <taxon>Marasmiineae</taxon>
        <taxon>Omphalotaceae</taxon>
        <taxon>Rhodocollybia</taxon>
    </lineage>
</organism>
<feature type="compositionally biased region" description="Basic and acidic residues" evidence="11">
    <location>
        <begin position="354"/>
        <end position="367"/>
    </location>
</feature>
<evidence type="ECO:0000256" key="5">
    <source>
        <dbReference type="ARBA" id="ARBA00022454"/>
    </source>
</evidence>
<dbReference type="OrthoDB" id="362021at2759"/>
<dbReference type="GO" id="GO:0007076">
    <property type="term" value="P:mitotic chromosome condensation"/>
    <property type="evidence" value="ECO:0007669"/>
    <property type="project" value="InterPro"/>
</dbReference>
<evidence type="ECO:0000256" key="11">
    <source>
        <dbReference type="SAM" id="MobiDB-lite"/>
    </source>
</evidence>
<dbReference type="PANTHER" id="PTHR13108">
    <property type="entry name" value="CONDENSIN COMPLEX SUBUNIT 2"/>
    <property type="match status" value="1"/>
</dbReference>
<comment type="subcellular location">
    <subcellularLocation>
        <location evidence="1">Chromosome</location>
    </subcellularLocation>
    <subcellularLocation>
        <location evidence="2">Cytoplasm</location>
    </subcellularLocation>
</comment>
<evidence type="ECO:0000256" key="3">
    <source>
        <dbReference type="ARBA" id="ARBA00009471"/>
    </source>
</evidence>
<keyword evidence="7" id="KW-0132">Cell division</keyword>
<comment type="caution">
    <text evidence="12">The sequence shown here is derived from an EMBL/GenBank/DDBJ whole genome shotgun (WGS) entry which is preliminary data.</text>
</comment>
<keyword evidence="6" id="KW-0963">Cytoplasm</keyword>
<evidence type="ECO:0000256" key="10">
    <source>
        <dbReference type="ARBA" id="ARBA00023306"/>
    </source>
</evidence>
<dbReference type="GO" id="GO:0005737">
    <property type="term" value="C:cytoplasm"/>
    <property type="evidence" value="ECO:0007669"/>
    <property type="project" value="UniProtKB-SubCell"/>
</dbReference>
<dbReference type="Proteomes" id="UP000772434">
    <property type="component" value="Unassembled WGS sequence"/>
</dbReference>
<dbReference type="Pfam" id="PF05786">
    <property type="entry name" value="Cnd2"/>
    <property type="match status" value="2"/>
</dbReference>
<dbReference type="GO" id="GO:0000796">
    <property type="term" value="C:condensin complex"/>
    <property type="evidence" value="ECO:0007669"/>
    <property type="project" value="InterPro"/>
</dbReference>
<protein>
    <recommendedName>
        <fullName evidence="4">Condensin complex subunit 2</fullName>
    </recommendedName>
</protein>
<keyword evidence="9" id="KW-0226">DNA condensation</keyword>
<evidence type="ECO:0000313" key="13">
    <source>
        <dbReference type="Proteomes" id="UP000772434"/>
    </source>
</evidence>
<keyword evidence="8" id="KW-0498">Mitosis</keyword>
<feature type="region of interest" description="Disordered" evidence="11">
    <location>
        <begin position="283"/>
        <end position="306"/>
    </location>
</feature>
<dbReference type="GO" id="GO:0051301">
    <property type="term" value="P:cell division"/>
    <property type="evidence" value="ECO:0007669"/>
    <property type="project" value="UniProtKB-KW"/>
</dbReference>
<dbReference type="PANTHER" id="PTHR13108:SF9">
    <property type="entry name" value="CONDENSIN COMPLEX SUBUNIT 2"/>
    <property type="match status" value="1"/>
</dbReference>
<keyword evidence="10" id="KW-0131">Cell cycle</keyword>
<reference evidence="12" key="1">
    <citation type="submission" date="2020-11" db="EMBL/GenBank/DDBJ databases">
        <authorList>
            <consortium name="DOE Joint Genome Institute"/>
            <person name="Ahrendt S."/>
            <person name="Riley R."/>
            <person name="Andreopoulos W."/>
            <person name="Labutti K."/>
            <person name="Pangilinan J."/>
            <person name="Ruiz-Duenas F.J."/>
            <person name="Barrasa J.M."/>
            <person name="Sanchez-Garcia M."/>
            <person name="Camarero S."/>
            <person name="Miyauchi S."/>
            <person name="Serrano A."/>
            <person name="Linde D."/>
            <person name="Babiker R."/>
            <person name="Drula E."/>
            <person name="Ayuso-Fernandez I."/>
            <person name="Pacheco R."/>
            <person name="Padilla G."/>
            <person name="Ferreira P."/>
            <person name="Barriuso J."/>
            <person name="Kellner H."/>
            <person name="Castanera R."/>
            <person name="Alfaro M."/>
            <person name="Ramirez L."/>
            <person name="Pisabarro A.G."/>
            <person name="Kuo A."/>
            <person name="Tritt A."/>
            <person name="Lipzen A."/>
            <person name="He G."/>
            <person name="Yan M."/>
            <person name="Ng V."/>
            <person name="Cullen D."/>
            <person name="Martin F."/>
            <person name="Rosso M.-N."/>
            <person name="Henrissat B."/>
            <person name="Hibbett D."/>
            <person name="Martinez A.T."/>
            <person name="Grigoriev I.V."/>
        </authorList>
    </citation>
    <scope>NUCLEOTIDE SEQUENCE</scope>
    <source>
        <strain evidence="12">AH 40177</strain>
    </source>
</reference>
<dbReference type="InterPro" id="IPR022816">
    <property type="entry name" value="Condensin_barren_su2"/>
</dbReference>
<evidence type="ECO:0000256" key="9">
    <source>
        <dbReference type="ARBA" id="ARBA00023067"/>
    </source>
</evidence>
<evidence type="ECO:0000256" key="2">
    <source>
        <dbReference type="ARBA" id="ARBA00004496"/>
    </source>
</evidence>
<keyword evidence="13" id="KW-1185">Reference proteome</keyword>
<evidence type="ECO:0000313" key="12">
    <source>
        <dbReference type="EMBL" id="KAF9071002.1"/>
    </source>
</evidence>
<feature type="region of interest" description="Disordered" evidence="11">
    <location>
        <begin position="28"/>
        <end position="59"/>
    </location>
</feature>
<dbReference type="EMBL" id="JADNRY010000036">
    <property type="protein sequence ID" value="KAF9071002.1"/>
    <property type="molecule type" value="Genomic_DNA"/>
</dbReference>
<evidence type="ECO:0000256" key="6">
    <source>
        <dbReference type="ARBA" id="ARBA00022490"/>
    </source>
</evidence>
<comment type="similarity">
    <text evidence="3">Belongs to the CND2 (condensin subunit 2) family.</text>
</comment>
<evidence type="ECO:0000256" key="1">
    <source>
        <dbReference type="ARBA" id="ARBA00004286"/>
    </source>
</evidence>
<keyword evidence="5" id="KW-0158">Chromosome</keyword>
<evidence type="ECO:0000256" key="7">
    <source>
        <dbReference type="ARBA" id="ARBA00022618"/>
    </source>
</evidence>